<comment type="caution">
    <text evidence="1">The sequence shown here is derived from an EMBL/GenBank/DDBJ whole genome shotgun (WGS) entry which is preliminary data.</text>
</comment>
<sequence length="125" mass="13665">MPFSTGTVTNTRDFNTAASNIVLNVRNLDLTTPVSIIVSVFASVDSDTFYSAYMLSYDVPANSYDVRTFFIGGNVAYEVQIDMFSTSLPNTLTSVYGIDEFGNLVTDQRFAPSELSFIPALSPSM</sequence>
<reference evidence="1" key="1">
    <citation type="submission" date="2023-04" db="EMBL/GenBank/DDBJ databases">
        <title>Comparative genomic analysis of Cohnella hashimotonis sp. nov., isolated from the International Space Station.</title>
        <authorList>
            <person name="Venkateswaran K."/>
            <person name="Simpson A."/>
        </authorList>
    </citation>
    <scope>NUCLEOTIDE SEQUENCE</scope>
    <source>
        <strain evidence="1">F6_2S_P_1</strain>
    </source>
</reference>
<evidence type="ECO:0000313" key="2">
    <source>
        <dbReference type="Proteomes" id="UP001161691"/>
    </source>
</evidence>
<protein>
    <submittedName>
        <fullName evidence="1">Uncharacterized protein</fullName>
    </submittedName>
</protein>
<accession>A0ABT6TLW6</accession>
<dbReference type="Proteomes" id="UP001161691">
    <property type="component" value="Unassembled WGS sequence"/>
</dbReference>
<evidence type="ECO:0000313" key="1">
    <source>
        <dbReference type="EMBL" id="MDI4647816.1"/>
    </source>
</evidence>
<dbReference type="EMBL" id="JAGRPV010000001">
    <property type="protein sequence ID" value="MDI4647816.1"/>
    <property type="molecule type" value="Genomic_DNA"/>
</dbReference>
<dbReference type="RefSeq" id="WP_282910561.1">
    <property type="nucleotide sequence ID" value="NZ_JAGRPV010000001.1"/>
</dbReference>
<organism evidence="1 2">
    <name type="scientific">Cohnella hashimotonis</name>
    <dbReference type="NCBI Taxonomy" id="2826895"/>
    <lineage>
        <taxon>Bacteria</taxon>
        <taxon>Bacillati</taxon>
        <taxon>Bacillota</taxon>
        <taxon>Bacilli</taxon>
        <taxon>Bacillales</taxon>
        <taxon>Paenibacillaceae</taxon>
        <taxon>Cohnella</taxon>
    </lineage>
</organism>
<proteinExistence type="predicted"/>
<name>A0ABT6TLW6_9BACL</name>
<keyword evidence="2" id="KW-1185">Reference proteome</keyword>
<gene>
    <name evidence="1" type="ORF">KB449_22885</name>
</gene>